<protein>
    <submittedName>
        <fullName evidence="1">Uncharacterized protein</fullName>
    </submittedName>
</protein>
<evidence type="ECO:0000313" key="2">
    <source>
        <dbReference type="Proteomes" id="UP001444661"/>
    </source>
</evidence>
<sequence length="135" mass="15293">MTDILGAISARCVRRLGRILDQLGDTLRPDPRAGYSAVRLSNQGLKNSYESVKRCDTAPKRLDRTLEDITFSLNYAYHDGPVRRVVTKLKECKWDTTLSNSVNQLYLAKRASQCVVISSICMRFSLCLEPCCWDT</sequence>
<comment type="caution">
    <text evidence="1">The sequence shown here is derived from an EMBL/GenBank/DDBJ whole genome shotgun (WGS) entry which is preliminary data.</text>
</comment>
<name>A0ABR1RVV3_9PEZI</name>
<reference evidence="1 2" key="1">
    <citation type="submission" date="2023-01" db="EMBL/GenBank/DDBJ databases">
        <title>Analysis of 21 Apiospora genomes using comparative genomics revels a genus with tremendous synthesis potential of carbohydrate active enzymes and secondary metabolites.</title>
        <authorList>
            <person name="Sorensen T."/>
        </authorList>
    </citation>
    <scope>NUCLEOTIDE SEQUENCE [LARGE SCALE GENOMIC DNA]</scope>
    <source>
        <strain evidence="1 2">CBS 33761</strain>
    </source>
</reference>
<organism evidence="1 2">
    <name type="scientific">Apiospora rasikravindrae</name>
    <dbReference type="NCBI Taxonomy" id="990691"/>
    <lineage>
        <taxon>Eukaryota</taxon>
        <taxon>Fungi</taxon>
        <taxon>Dikarya</taxon>
        <taxon>Ascomycota</taxon>
        <taxon>Pezizomycotina</taxon>
        <taxon>Sordariomycetes</taxon>
        <taxon>Xylariomycetidae</taxon>
        <taxon>Amphisphaeriales</taxon>
        <taxon>Apiosporaceae</taxon>
        <taxon>Apiospora</taxon>
    </lineage>
</organism>
<dbReference type="Proteomes" id="UP001444661">
    <property type="component" value="Unassembled WGS sequence"/>
</dbReference>
<accession>A0ABR1RVV3</accession>
<proteinExistence type="predicted"/>
<dbReference type="EMBL" id="JAQQWK010000012">
    <property type="protein sequence ID" value="KAK8021973.1"/>
    <property type="molecule type" value="Genomic_DNA"/>
</dbReference>
<gene>
    <name evidence="1" type="ORF">PG993_012740</name>
</gene>
<evidence type="ECO:0000313" key="1">
    <source>
        <dbReference type="EMBL" id="KAK8021973.1"/>
    </source>
</evidence>
<keyword evidence="2" id="KW-1185">Reference proteome</keyword>